<keyword evidence="1" id="KW-0732">Signal</keyword>
<evidence type="ECO:0000256" key="1">
    <source>
        <dbReference type="SAM" id="SignalP"/>
    </source>
</evidence>
<gene>
    <name evidence="3" type="ORF">IQK56_07650</name>
</gene>
<evidence type="ECO:0000259" key="2">
    <source>
        <dbReference type="Pfam" id="PF13472"/>
    </source>
</evidence>
<evidence type="ECO:0000313" key="3">
    <source>
        <dbReference type="EMBL" id="MBE8590813.1"/>
    </source>
</evidence>
<evidence type="ECO:0000313" key="4">
    <source>
        <dbReference type="Proteomes" id="UP000613075"/>
    </source>
</evidence>
<sequence length="293" mass="31148">MRRRKFLSVAAVALAAYPAYKLLPSVLSGTGTFQANGGQLARLKKALLDPNVAFTGVAFLGDSITWGTGTLQGPSPAPRNGTLADPRDNLASQSYVNSLKRYLGETFMPEAKASISNWSSSPAGESIVEFSTPAKSVRISNQGINGASTSSYLARNLITSGDGSNFALLRDDNFVFVQLGTNDRGMSPRNPQTPEALTDNLVTLVNTLKQRSEVIMMCANPSTVEPKTIYRFGMDSVRAATMRAAKICGVDFIDNYAAFDGLDLGAYLADGLHPNVAGHLVTSNNIISAIESS</sequence>
<dbReference type="InterPro" id="IPR013830">
    <property type="entry name" value="SGNH_hydro"/>
</dbReference>
<dbReference type="SUPFAM" id="SSF52266">
    <property type="entry name" value="SGNH hydrolase"/>
    <property type="match status" value="1"/>
</dbReference>
<keyword evidence="3" id="KW-0378">Hydrolase</keyword>
<reference evidence="3 4" key="1">
    <citation type="submission" date="2020-10" db="EMBL/GenBank/DDBJ databases">
        <title>The draft genomes of Cyclamen pathogen Pseudomonas sp.</title>
        <authorList>
            <person name="Fujikawa T."/>
            <person name="Sawada H."/>
        </authorList>
    </citation>
    <scope>NUCLEOTIDE SEQUENCE [LARGE SCALE GENOMIC DNA]</scope>
    <source>
        <strain evidence="3 4">MAFF 301449</strain>
    </source>
</reference>
<accession>A0ABR9SPK9</accession>
<feature type="signal peptide" evidence="1">
    <location>
        <begin position="1"/>
        <end position="21"/>
    </location>
</feature>
<dbReference type="PANTHER" id="PTHR30383">
    <property type="entry name" value="THIOESTERASE 1/PROTEASE 1/LYSOPHOSPHOLIPASE L1"/>
    <property type="match status" value="1"/>
</dbReference>
<organism evidence="3 4">
    <name type="scientific">Pseudomonas cyclaminis</name>
    <dbReference type="NCBI Taxonomy" id="2781239"/>
    <lineage>
        <taxon>Bacteria</taxon>
        <taxon>Pseudomonadati</taxon>
        <taxon>Pseudomonadota</taxon>
        <taxon>Gammaproteobacteria</taxon>
        <taxon>Pseudomonadales</taxon>
        <taxon>Pseudomonadaceae</taxon>
        <taxon>Pseudomonas</taxon>
    </lineage>
</organism>
<dbReference type="Proteomes" id="UP000613075">
    <property type="component" value="Unassembled WGS sequence"/>
</dbReference>
<proteinExistence type="predicted"/>
<dbReference type="Gene3D" id="3.40.50.1110">
    <property type="entry name" value="SGNH hydrolase"/>
    <property type="match status" value="1"/>
</dbReference>
<dbReference type="InterPro" id="IPR051532">
    <property type="entry name" value="Ester_Hydrolysis_Enzymes"/>
</dbReference>
<dbReference type="Pfam" id="PF13472">
    <property type="entry name" value="Lipase_GDSL_2"/>
    <property type="match status" value="1"/>
</dbReference>
<feature type="chain" id="PRO_5047131226" evidence="1">
    <location>
        <begin position="22"/>
        <end position="293"/>
    </location>
</feature>
<dbReference type="GO" id="GO:0016787">
    <property type="term" value="F:hydrolase activity"/>
    <property type="evidence" value="ECO:0007669"/>
    <property type="project" value="UniProtKB-KW"/>
</dbReference>
<protein>
    <submittedName>
        <fullName evidence="3">SGNH/GDSL hydrolase family protein</fullName>
    </submittedName>
</protein>
<comment type="caution">
    <text evidence="3">The sequence shown here is derived from an EMBL/GenBank/DDBJ whole genome shotgun (WGS) entry which is preliminary data.</text>
</comment>
<keyword evidence="4" id="KW-1185">Reference proteome</keyword>
<dbReference type="CDD" id="cd00229">
    <property type="entry name" value="SGNH_hydrolase"/>
    <property type="match status" value="1"/>
</dbReference>
<feature type="domain" description="SGNH hydrolase-type esterase" evidence="2">
    <location>
        <begin position="59"/>
        <end position="279"/>
    </location>
</feature>
<dbReference type="InterPro" id="IPR036514">
    <property type="entry name" value="SGNH_hydro_sf"/>
</dbReference>
<name>A0ABR9SPK9_9PSED</name>
<dbReference type="RefSeq" id="WP_193861761.1">
    <property type="nucleotide sequence ID" value="NZ_JADDUM010000044.1"/>
</dbReference>
<dbReference type="EMBL" id="JADDUM010000044">
    <property type="protein sequence ID" value="MBE8590813.1"/>
    <property type="molecule type" value="Genomic_DNA"/>
</dbReference>